<keyword evidence="2" id="KW-1133">Transmembrane helix</keyword>
<sequence>MKNRLVQKAITLAITVAVLMVGLMLISDVVRDRIYNRDRAVQSVVNSTAGSQTVFGPVLVQQCTREAVAKDSEGRAETRLVSFQRYALPDSLQHSANAQMQPRTRGLYQVNTFVLADQLTARFAPGNQLQGKPETSNVRHCDAPRLMLPVSDPRGIRTASLRINNQEVALEPGTGHPTYTRGLQSKPLAAAADSNAPMEVKLALELVGTERVGFVPIGGANQVNMQANWPHPSFGGNFLPSRREITDAGFDATWNISALASSARQGFLSGKSLCSPADPDAGFEQESSQCLEQFGTHFIDPVNPYTLSDRATKYGLLFVVLTFVAVGMFEVLKKLRVHPVQYLLVGSALCSFFLLLISLSEHLGFEKAYAIGAAACVLLLGYYASHILGSMQRGLPFAALIAVMYGLLFVLLQLEQTALVVGSLALFAVLAVVMVATRKVDWYAFGKSDGNAPIPPAPLPPAAPMQPWPLPKEPA</sequence>
<feature type="transmembrane region" description="Helical" evidence="2">
    <location>
        <begin position="339"/>
        <end position="357"/>
    </location>
</feature>
<keyword evidence="4" id="KW-1185">Reference proteome</keyword>
<dbReference type="EMBL" id="JACHKZ010000002">
    <property type="protein sequence ID" value="MBB6576371.1"/>
    <property type="molecule type" value="Genomic_DNA"/>
</dbReference>
<dbReference type="PANTHER" id="PTHR30092">
    <property type="entry name" value="INNER MEMBRANE PROTEIN CRED"/>
    <property type="match status" value="1"/>
</dbReference>
<feature type="region of interest" description="Disordered" evidence="1">
    <location>
        <begin position="455"/>
        <end position="475"/>
    </location>
</feature>
<evidence type="ECO:0000256" key="2">
    <source>
        <dbReference type="SAM" id="Phobius"/>
    </source>
</evidence>
<name>A0ABR6RB54_9BURK</name>
<accession>A0ABR6RB54</accession>
<dbReference type="Proteomes" id="UP000562492">
    <property type="component" value="Unassembled WGS sequence"/>
</dbReference>
<dbReference type="NCBIfam" id="NF008712">
    <property type="entry name" value="PRK11715.1-1"/>
    <property type="match status" value="1"/>
</dbReference>
<dbReference type="PANTHER" id="PTHR30092:SF0">
    <property type="entry name" value="INNER MEMBRANE PROTEIN CRED"/>
    <property type="match status" value="1"/>
</dbReference>
<dbReference type="PIRSF" id="PIRSF004548">
    <property type="entry name" value="CreD"/>
    <property type="match status" value="1"/>
</dbReference>
<feature type="transmembrane region" description="Helical" evidence="2">
    <location>
        <begin position="314"/>
        <end position="332"/>
    </location>
</feature>
<dbReference type="RefSeq" id="WP_184704797.1">
    <property type="nucleotide sequence ID" value="NZ_JACHKZ010000002.1"/>
</dbReference>
<reference evidence="3 4" key="1">
    <citation type="submission" date="2020-08" db="EMBL/GenBank/DDBJ databases">
        <title>Functional genomics of gut bacteria from endangered species of beetles.</title>
        <authorList>
            <person name="Carlos-Shanley C."/>
        </authorList>
    </citation>
    <scope>NUCLEOTIDE SEQUENCE [LARGE SCALE GENOMIC DNA]</scope>
    <source>
        <strain evidence="3 4">S00124</strain>
    </source>
</reference>
<comment type="caution">
    <text evidence="3">The sequence shown here is derived from an EMBL/GenBank/DDBJ whole genome shotgun (WGS) entry which is preliminary data.</text>
</comment>
<evidence type="ECO:0000256" key="1">
    <source>
        <dbReference type="SAM" id="MobiDB-lite"/>
    </source>
</evidence>
<gene>
    <name evidence="3" type="ORF">HNP33_000419</name>
</gene>
<feature type="transmembrane region" description="Helical" evidence="2">
    <location>
        <begin position="9"/>
        <end position="27"/>
    </location>
</feature>
<evidence type="ECO:0000313" key="4">
    <source>
        <dbReference type="Proteomes" id="UP000562492"/>
    </source>
</evidence>
<keyword evidence="2" id="KW-0812">Transmembrane</keyword>
<evidence type="ECO:0000313" key="3">
    <source>
        <dbReference type="EMBL" id="MBB6576371.1"/>
    </source>
</evidence>
<feature type="transmembrane region" description="Helical" evidence="2">
    <location>
        <begin position="418"/>
        <end position="437"/>
    </location>
</feature>
<proteinExistence type="predicted"/>
<feature type="transmembrane region" description="Helical" evidence="2">
    <location>
        <begin position="395"/>
        <end position="412"/>
    </location>
</feature>
<dbReference type="Pfam" id="PF06123">
    <property type="entry name" value="CreD"/>
    <property type="match status" value="1"/>
</dbReference>
<organism evidence="3 4">
    <name type="scientific">Comamonas odontotermitis</name>
    <dbReference type="NCBI Taxonomy" id="379895"/>
    <lineage>
        <taxon>Bacteria</taxon>
        <taxon>Pseudomonadati</taxon>
        <taxon>Pseudomonadota</taxon>
        <taxon>Betaproteobacteria</taxon>
        <taxon>Burkholderiales</taxon>
        <taxon>Comamonadaceae</taxon>
        <taxon>Comamonas</taxon>
    </lineage>
</organism>
<dbReference type="InterPro" id="IPR010364">
    <property type="entry name" value="Uncharacterised_IM_CreD"/>
</dbReference>
<feature type="transmembrane region" description="Helical" evidence="2">
    <location>
        <begin position="369"/>
        <end position="388"/>
    </location>
</feature>
<keyword evidence="2" id="KW-0472">Membrane</keyword>
<protein>
    <submittedName>
        <fullName evidence="3">Inner membrane protein</fullName>
    </submittedName>
</protein>